<dbReference type="EMBL" id="GGEC01077908">
    <property type="protein sequence ID" value="MBX58392.1"/>
    <property type="molecule type" value="Transcribed_RNA"/>
</dbReference>
<proteinExistence type="predicted"/>
<evidence type="ECO:0000313" key="1">
    <source>
        <dbReference type="EMBL" id="MBX58392.1"/>
    </source>
</evidence>
<organism evidence="1">
    <name type="scientific">Rhizophora mucronata</name>
    <name type="common">Asiatic mangrove</name>
    <dbReference type="NCBI Taxonomy" id="61149"/>
    <lineage>
        <taxon>Eukaryota</taxon>
        <taxon>Viridiplantae</taxon>
        <taxon>Streptophyta</taxon>
        <taxon>Embryophyta</taxon>
        <taxon>Tracheophyta</taxon>
        <taxon>Spermatophyta</taxon>
        <taxon>Magnoliopsida</taxon>
        <taxon>eudicotyledons</taxon>
        <taxon>Gunneridae</taxon>
        <taxon>Pentapetalae</taxon>
        <taxon>rosids</taxon>
        <taxon>fabids</taxon>
        <taxon>Malpighiales</taxon>
        <taxon>Rhizophoraceae</taxon>
        <taxon>Rhizophora</taxon>
    </lineage>
</organism>
<accession>A0A2P2PUG6</accession>
<reference evidence="1" key="1">
    <citation type="submission" date="2018-02" db="EMBL/GenBank/DDBJ databases">
        <title>Rhizophora mucronata_Transcriptome.</title>
        <authorList>
            <person name="Meera S.P."/>
            <person name="Sreeshan A."/>
            <person name="Augustine A."/>
        </authorList>
    </citation>
    <scope>NUCLEOTIDE SEQUENCE</scope>
    <source>
        <tissue evidence="1">Leaf</tissue>
    </source>
</reference>
<sequence length="9" mass="1124">MMLKQDPDF</sequence>
<protein>
    <submittedName>
        <fullName evidence="1">Uncharacterized protein</fullName>
    </submittedName>
</protein>
<name>A0A2P2PUG6_RHIMU</name>